<protein>
    <submittedName>
        <fullName evidence="1">Uncharacterized protein</fullName>
    </submittedName>
</protein>
<gene>
    <name evidence="1" type="ORF">Tci_887783</name>
</gene>
<evidence type="ECO:0000313" key="1">
    <source>
        <dbReference type="EMBL" id="GFD15814.1"/>
    </source>
</evidence>
<comment type="caution">
    <text evidence="1">The sequence shown here is derived from an EMBL/GenBank/DDBJ whole genome shotgun (WGS) entry which is preliminary data.</text>
</comment>
<dbReference type="EMBL" id="BKCJ011289040">
    <property type="protein sequence ID" value="GFD15814.1"/>
    <property type="molecule type" value="Genomic_DNA"/>
</dbReference>
<dbReference type="AlphaFoldDB" id="A0A699U7T2"/>
<proteinExistence type="predicted"/>
<accession>A0A699U7T2</accession>
<feature type="non-terminal residue" evidence="1">
    <location>
        <position position="134"/>
    </location>
</feature>
<sequence>MVPLVLAFGFAGGGEVVAGLGGHDAGVIPIYRHVFDKLEGVEVLFVVFGQRGLHAALAGGLVVLKLEDAGRVVHRPAHKAGERHDGFVLGRAADAEGVVLVAAPGFAGHPVGVGAREAGGAHRLVHIDGHVVLG</sequence>
<organism evidence="1">
    <name type="scientific">Tanacetum cinerariifolium</name>
    <name type="common">Dalmatian daisy</name>
    <name type="synonym">Chrysanthemum cinerariifolium</name>
    <dbReference type="NCBI Taxonomy" id="118510"/>
    <lineage>
        <taxon>Eukaryota</taxon>
        <taxon>Viridiplantae</taxon>
        <taxon>Streptophyta</taxon>
        <taxon>Embryophyta</taxon>
        <taxon>Tracheophyta</taxon>
        <taxon>Spermatophyta</taxon>
        <taxon>Magnoliopsida</taxon>
        <taxon>eudicotyledons</taxon>
        <taxon>Gunneridae</taxon>
        <taxon>Pentapetalae</taxon>
        <taxon>asterids</taxon>
        <taxon>campanulids</taxon>
        <taxon>Asterales</taxon>
        <taxon>Asteraceae</taxon>
        <taxon>Asteroideae</taxon>
        <taxon>Anthemideae</taxon>
        <taxon>Anthemidinae</taxon>
        <taxon>Tanacetum</taxon>
    </lineage>
</organism>
<name>A0A699U7T2_TANCI</name>
<reference evidence="1" key="1">
    <citation type="journal article" date="2019" name="Sci. Rep.">
        <title>Draft genome of Tanacetum cinerariifolium, the natural source of mosquito coil.</title>
        <authorList>
            <person name="Yamashiro T."/>
            <person name="Shiraishi A."/>
            <person name="Satake H."/>
            <person name="Nakayama K."/>
        </authorList>
    </citation>
    <scope>NUCLEOTIDE SEQUENCE</scope>
</reference>